<keyword evidence="1" id="KW-0472">Membrane</keyword>
<organism evidence="2 3">
    <name type="scientific">Marasmiellus scandens</name>
    <dbReference type="NCBI Taxonomy" id="2682957"/>
    <lineage>
        <taxon>Eukaryota</taxon>
        <taxon>Fungi</taxon>
        <taxon>Dikarya</taxon>
        <taxon>Basidiomycota</taxon>
        <taxon>Agaricomycotina</taxon>
        <taxon>Agaricomycetes</taxon>
        <taxon>Agaricomycetidae</taxon>
        <taxon>Agaricales</taxon>
        <taxon>Marasmiineae</taxon>
        <taxon>Omphalotaceae</taxon>
        <taxon>Marasmiellus</taxon>
    </lineage>
</organism>
<sequence length="337" mass="37263">MQCIARASQRMAITQLETVTLAFASLNFVTYGLWWNKPLGVECPVSVCRNPEQIGSATGVQNIDSRVSDVVAAVIQSLQDFLSFPPNRIDVDSFPSLGHYVNHILGLGLVGHLVMGLDDAGVENLDPRQLRDDSSSSPSAVANNYSRTKNIILTFAETGADNLDLHRSRDLSAAFAVDNNSQTSNAATLRVPTFYSGWHKNSTDIFYFTSFKNMMSSPALLALPIAAAFGSIHCIAWSAVFATDIEQRLWHISSIVMFTSPLLPFLCLLDLRYIWLPSLSSLLSRSFSRLIILLVRLALLSYIAARLYIIVEAFISLRALPSSAYRTVRWTSFLPHV</sequence>
<accession>A0ABR1ITH3</accession>
<comment type="caution">
    <text evidence="2">The sequence shown here is derived from an EMBL/GenBank/DDBJ whole genome shotgun (WGS) entry which is preliminary data.</text>
</comment>
<keyword evidence="1" id="KW-0812">Transmembrane</keyword>
<keyword evidence="1" id="KW-1133">Transmembrane helix</keyword>
<evidence type="ECO:0000313" key="2">
    <source>
        <dbReference type="EMBL" id="KAK7440605.1"/>
    </source>
</evidence>
<feature type="transmembrane region" description="Helical" evidence="1">
    <location>
        <begin position="290"/>
        <end position="311"/>
    </location>
</feature>
<evidence type="ECO:0000256" key="1">
    <source>
        <dbReference type="SAM" id="Phobius"/>
    </source>
</evidence>
<protein>
    <submittedName>
        <fullName evidence="2">Uncharacterized protein</fullName>
    </submittedName>
</protein>
<proteinExistence type="predicted"/>
<dbReference type="PANTHER" id="PTHR35043:SF7">
    <property type="entry name" value="TRANSCRIPTION FACTOR DOMAIN-CONTAINING PROTEIN"/>
    <property type="match status" value="1"/>
</dbReference>
<feature type="transmembrane region" description="Helical" evidence="1">
    <location>
        <begin position="220"/>
        <end position="243"/>
    </location>
</feature>
<dbReference type="PANTHER" id="PTHR35043">
    <property type="entry name" value="TRANSCRIPTION FACTOR DOMAIN-CONTAINING PROTEIN"/>
    <property type="match status" value="1"/>
</dbReference>
<evidence type="ECO:0000313" key="3">
    <source>
        <dbReference type="Proteomes" id="UP001498398"/>
    </source>
</evidence>
<keyword evidence="3" id="KW-1185">Reference proteome</keyword>
<name>A0ABR1ITH3_9AGAR</name>
<feature type="transmembrane region" description="Helical" evidence="1">
    <location>
        <begin position="249"/>
        <end position="269"/>
    </location>
</feature>
<dbReference type="Proteomes" id="UP001498398">
    <property type="component" value="Unassembled WGS sequence"/>
</dbReference>
<gene>
    <name evidence="2" type="ORF">VKT23_016953</name>
</gene>
<reference evidence="2 3" key="1">
    <citation type="submission" date="2024-01" db="EMBL/GenBank/DDBJ databases">
        <title>A draft genome for the cacao thread blight pathogen Marasmiellus scandens.</title>
        <authorList>
            <person name="Baruah I.K."/>
            <person name="Leung J."/>
            <person name="Bukari Y."/>
            <person name="Amoako-Attah I."/>
            <person name="Meinhardt L.W."/>
            <person name="Bailey B.A."/>
            <person name="Cohen S.P."/>
        </authorList>
    </citation>
    <scope>NUCLEOTIDE SEQUENCE [LARGE SCALE GENOMIC DNA]</scope>
    <source>
        <strain evidence="2 3">GH-19</strain>
    </source>
</reference>
<dbReference type="EMBL" id="JBANRG010000067">
    <property type="protein sequence ID" value="KAK7440605.1"/>
    <property type="molecule type" value="Genomic_DNA"/>
</dbReference>